<dbReference type="Gene3D" id="3.30.930.10">
    <property type="entry name" value="Bira Bifunctional Protein, Domain 2"/>
    <property type="match status" value="1"/>
</dbReference>
<dbReference type="STRING" id="1276246.SCULI_v1c00200"/>
<dbReference type="SUPFAM" id="SSF55681">
    <property type="entry name" value="Class II aaRS and biotin synthetases"/>
    <property type="match status" value="1"/>
</dbReference>
<evidence type="ECO:0000256" key="1">
    <source>
        <dbReference type="ARBA" id="ARBA00022490"/>
    </source>
</evidence>
<dbReference type="InterPro" id="IPR004618">
    <property type="entry name" value="AsnA"/>
</dbReference>
<proteinExistence type="predicted"/>
<dbReference type="RefSeq" id="WP_025362610.1">
    <property type="nucleotide sequence ID" value="NZ_CP006681.1"/>
</dbReference>
<evidence type="ECO:0000313" key="5">
    <source>
        <dbReference type="EMBL" id="AHI52361.1"/>
    </source>
</evidence>
<protein>
    <submittedName>
        <fullName evidence="5">Asparagine synthetase AsnA</fullName>
    </submittedName>
</protein>
<dbReference type="InterPro" id="IPR045864">
    <property type="entry name" value="aa-tRNA-synth_II/BPL/LPL"/>
</dbReference>
<sequence length="334" mass="39390">MKYGITLGYVSKLNQIDTLKGIEKAKSELKKVIKKEYKLIEVSSAIVTEKNLWLNDDFQQSRRPIDFDISSTLSYGEIMQSNNKWRRFFLMKNDLSKNNMGIMTEFNSIQRDMEMDNTSSITFQELGIEIVKDEYDINYVNEMVIKLFEHIVSVDKKVASEFEELQESHFGNTIIFITFKKLKELYPLLTFKERLNKFGRENGSFVLQDYVEKMFNQTKIQQFSSDIFDFKTYSRIYYYNKSVEKVLSLGYVSYQVDREMLKIQNNILKENTKTQSGYQHLLKSNKLPLTISGGIYLDRLTMAILEKQHIAEVHSTIWDDEFVDYCETNKIKIL</sequence>
<evidence type="ECO:0000256" key="2">
    <source>
        <dbReference type="ARBA" id="ARBA00022598"/>
    </source>
</evidence>
<keyword evidence="4" id="KW-0067">ATP-binding</keyword>
<evidence type="ECO:0000256" key="4">
    <source>
        <dbReference type="ARBA" id="ARBA00022840"/>
    </source>
</evidence>
<dbReference type="HOGENOM" id="CLU_071543_0_0_14"/>
<dbReference type="GO" id="GO:0005829">
    <property type="term" value="C:cytosol"/>
    <property type="evidence" value="ECO:0007669"/>
    <property type="project" value="TreeGrafter"/>
</dbReference>
<dbReference type="EMBL" id="CP006681">
    <property type="protein sequence ID" value="AHI52361.1"/>
    <property type="molecule type" value="Genomic_DNA"/>
</dbReference>
<dbReference type="AlphaFoldDB" id="W6A5Z2"/>
<dbReference type="GO" id="GO:0005524">
    <property type="term" value="F:ATP binding"/>
    <property type="evidence" value="ECO:0007669"/>
    <property type="project" value="UniProtKB-KW"/>
</dbReference>
<keyword evidence="1" id="KW-0963">Cytoplasm</keyword>
<evidence type="ECO:0000313" key="6">
    <source>
        <dbReference type="Proteomes" id="UP000019267"/>
    </source>
</evidence>
<gene>
    <name evidence="5" type="primary">asnA</name>
    <name evidence="5" type="ORF">SCULI_v1c00200</name>
</gene>
<keyword evidence="3" id="KW-0547">Nucleotide-binding</keyword>
<dbReference type="OrthoDB" id="9766088at2"/>
<dbReference type="GO" id="GO:0004071">
    <property type="term" value="F:aspartate-ammonia ligase activity"/>
    <property type="evidence" value="ECO:0007669"/>
    <property type="project" value="InterPro"/>
</dbReference>
<dbReference type="Pfam" id="PF03590">
    <property type="entry name" value="AsnA"/>
    <property type="match status" value="1"/>
</dbReference>
<dbReference type="PATRIC" id="fig|1276246.3.peg.20"/>
<dbReference type="KEGG" id="scq:SCULI_v1c00200"/>
<name>W6A5Z2_9MOLU</name>
<organism evidence="5 6">
    <name type="scientific">Spiroplasma culicicola AES-1</name>
    <dbReference type="NCBI Taxonomy" id="1276246"/>
    <lineage>
        <taxon>Bacteria</taxon>
        <taxon>Bacillati</taxon>
        <taxon>Mycoplasmatota</taxon>
        <taxon>Mollicutes</taxon>
        <taxon>Entomoplasmatales</taxon>
        <taxon>Spiroplasmataceae</taxon>
        <taxon>Spiroplasma</taxon>
    </lineage>
</organism>
<dbReference type="GO" id="GO:0006529">
    <property type="term" value="P:asparagine biosynthetic process"/>
    <property type="evidence" value="ECO:0007669"/>
    <property type="project" value="InterPro"/>
</dbReference>
<dbReference type="Proteomes" id="UP000019267">
    <property type="component" value="Chromosome"/>
</dbReference>
<keyword evidence="6" id="KW-1185">Reference proteome</keyword>
<dbReference type="PANTHER" id="PTHR30073:SF5">
    <property type="entry name" value="ASPARTATE--AMMONIA LIGASE"/>
    <property type="match status" value="1"/>
</dbReference>
<dbReference type="eggNOG" id="COG2502">
    <property type="taxonomic scope" value="Bacteria"/>
</dbReference>
<reference evidence="5 6" key="1">
    <citation type="journal article" date="2014" name="Genome Biol. Evol.">
        <title>Molecular evolution of the substrate utilization strategies and putative virulence factors in mosquito-associated Spiroplasma species.</title>
        <authorList>
            <person name="Chang T.H."/>
            <person name="Lo W.S."/>
            <person name="Ku C."/>
            <person name="Chen L.L."/>
            <person name="Kuo C.H."/>
        </authorList>
    </citation>
    <scope>NUCLEOTIDE SEQUENCE [LARGE SCALE GENOMIC DNA]</scope>
    <source>
        <strain evidence="5">AES-1</strain>
    </source>
</reference>
<evidence type="ECO:0000256" key="3">
    <source>
        <dbReference type="ARBA" id="ARBA00022741"/>
    </source>
</evidence>
<dbReference type="PIRSF" id="PIRSF001555">
    <property type="entry name" value="Asp_ammon_ligase"/>
    <property type="match status" value="1"/>
</dbReference>
<dbReference type="PANTHER" id="PTHR30073">
    <property type="entry name" value="ASPARTATE--AMMONIA LIGASE"/>
    <property type="match status" value="1"/>
</dbReference>
<accession>W6A5Z2</accession>
<keyword evidence="2" id="KW-0436">Ligase</keyword>